<dbReference type="OrthoDB" id="10533656at2759"/>
<evidence type="ECO:0000256" key="1">
    <source>
        <dbReference type="SAM" id="MobiDB-lite"/>
    </source>
</evidence>
<keyword evidence="3" id="KW-1185">Reference proteome</keyword>
<feature type="region of interest" description="Disordered" evidence="1">
    <location>
        <begin position="356"/>
        <end position="423"/>
    </location>
</feature>
<feature type="compositionally biased region" description="Polar residues" evidence="1">
    <location>
        <begin position="1"/>
        <end position="15"/>
    </location>
</feature>
<feature type="region of interest" description="Disordered" evidence="1">
    <location>
        <begin position="1"/>
        <end position="30"/>
    </location>
</feature>
<organism evidence="2 3">
    <name type="scientific">Panaeolus cyanescens</name>
    <dbReference type="NCBI Taxonomy" id="181874"/>
    <lineage>
        <taxon>Eukaryota</taxon>
        <taxon>Fungi</taxon>
        <taxon>Dikarya</taxon>
        <taxon>Basidiomycota</taxon>
        <taxon>Agaricomycotina</taxon>
        <taxon>Agaricomycetes</taxon>
        <taxon>Agaricomycetidae</taxon>
        <taxon>Agaricales</taxon>
        <taxon>Agaricineae</taxon>
        <taxon>Galeropsidaceae</taxon>
        <taxon>Panaeolus</taxon>
    </lineage>
</organism>
<dbReference type="Proteomes" id="UP000284842">
    <property type="component" value="Unassembled WGS sequence"/>
</dbReference>
<evidence type="ECO:0000313" key="2">
    <source>
        <dbReference type="EMBL" id="PPQ64556.1"/>
    </source>
</evidence>
<dbReference type="AlphaFoldDB" id="A0A409VC03"/>
<sequence length="423" mass="47195">MSATALNSNSANQTRGPDATNEAPTNHAEGPGVISGNLQLLALLSSIPEAYRGIPLELLIAYWQTYISRHVALTPVKPPKPRQLSDPEAFRGPNAPIWKKEKKDVYYLVDRVTGRPALLALHLLVSAKESGNWGIPMHVRKGSLSGRKFYFVGESPGEDFQSYWRQCIHQLENLMNDLKRQLPIGLRNAKINTGSFLLKGLDGRTRVKIQQSLASEDDYMHGLNQDPYYVDFLRYAEIPGDFRYIDIPVPNNPGGRFQYDDSHLERFYVNPAPYFLENGDVVKVTDCPSTFGDKLVEAEFSLCFVRPSGSRGNIPAAFIARPHAIALVDPEKIRPERRGAALAAVLKKEVKEEMKEPSLTMAASTSTGVGEHHHAQPLKNQQLDIKPEVKFEEIETEEIPTENGKRRAINLGSGYPVKKEELG</sequence>
<dbReference type="EMBL" id="NHTK01006085">
    <property type="protein sequence ID" value="PPQ64556.1"/>
    <property type="molecule type" value="Genomic_DNA"/>
</dbReference>
<proteinExistence type="predicted"/>
<evidence type="ECO:0000313" key="3">
    <source>
        <dbReference type="Proteomes" id="UP000284842"/>
    </source>
</evidence>
<accession>A0A409VC03</accession>
<comment type="caution">
    <text evidence="2">The sequence shown here is derived from an EMBL/GenBank/DDBJ whole genome shotgun (WGS) entry which is preliminary data.</text>
</comment>
<dbReference type="InParanoid" id="A0A409VC03"/>
<reference evidence="2 3" key="1">
    <citation type="journal article" date="2018" name="Evol. Lett.">
        <title>Horizontal gene cluster transfer increased hallucinogenic mushroom diversity.</title>
        <authorList>
            <person name="Reynolds H.T."/>
            <person name="Vijayakumar V."/>
            <person name="Gluck-Thaler E."/>
            <person name="Korotkin H.B."/>
            <person name="Matheny P.B."/>
            <person name="Slot J.C."/>
        </authorList>
    </citation>
    <scope>NUCLEOTIDE SEQUENCE [LARGE SCALE GENOMIC DNA]</scope>
    <source>
        <strain evidence="2 3">2629</strain>
    </source>
</reference>
<name>A0A409VC03_9AGAR</name>
<protein>
    <submittedName>
        <fullName evidence="2">Uncharacterized protein</fullName>
    </submittedName>
</protein>
<gene>
    <name evidence="2" type="ORF">CVT24_008458</name>
</gene>